<proteinExistence type="predicted"/>
<feature type="compositionally biased region" description="Basic residues" evidence="1">
    <location>
        <begin position="1"/>
        <end position="10"/>
    </location>
</feature>
<protein>
    <recommendedName>
        <fullName evidence="4">F-box domain-containing protein</fullName>
    </recommendedName>
</protein>
<dbReference type="RefSeq" id="XP_064727754.1">
    <property type="nucleotide sequence ID" value="XM_064876447.1"/>
</dbReference>
<dbReference type="EMBL" id="JAVHJV010000010">
    <property type="protein sequence ID" value="KAK5939664.1"/>
    <property type="molecule type" value="Genomic_DNA"/>
</dbReference>
<comment type="caution">
    <text evidence="2">The sequence shown here is derived from an EMBL/GenBank/DDBJ whole genome shotgun (WGS) entry which is preliminary data.</text>
</comment>
<gene>
    <name evidence="2" type="ORF">PMZ80_008043</name>
</gene>
<reference evidence="2 3" key="1">
    <citation type="journal article" date="2023" name="Res Sq">
        <title>Genomic and morphological characterization of Knufia obscura isolated from the Mars 2020 spacecraft assembly facility.</title>
        <authorList>
            <person name="Chander A.M."/>
            <person name="Teixeira M.M."/>
            <person name="Singh N.K."/>
            <person name="Williams M.P."/>
            <person name="Parker C.W."/>
            <person name="Leo P."/>
            <person name="Stajich J.E."/>
            <person name="Torok T."/>
            <person name="Tighe S."/>
            <person name="Mason C.E."/>
            <person name="Venkateswaran K."/>
        </authorList>
    </citation>
    <scope>NUCLEOTIDE SEQUENCE [LARGE SCALE GENOMIC DNA]</scope>
    <source>
        <strain evidence="2 3">CCFEE 5817</strain>
    </source>
</reference>
<evidence type="ECO:0008006" key="4">
    <source>
        <dbReference type="Google" id="ProtNLM"/>
    </source>
</evidence>
<accession>A0ABR0RHI4</accession>
<evidence type="ECO:0000313" key="3">
    <source>
        <dbReference type="Proteomes" id="UP001334248"/>
    </source>
</evidence>
<organism evidence="2 3">
    <name type="scientific">Knufia obscura</name>
    <dbReference type="NCBI Taxonomy" id="1635080"/>
    <lineage>
        <taxon>Eukaryota</taxon>
        <taxon>Fungi</taxon>
        <taxon>Dikarya</taxon>
        <taxon>Ascomycota</taxon>
        <taxon>Pezizomycotina</taxon>
        <taxon>Eurotiomycetes</taxon>
        <taxon>Chaetothyriomycetidae</taxon>
        <taxon>Chaetothyriales</taxon>
        <taxon>Trichomeriaceae</taxon>
        <taxon>Knufia</taxon>
    </lineage>
</organism>
<evidence type="ECO:0000313" key="2">
    <source>
        <dbReference type="EMBL" id="KAK5939664.1"/>
    </source>
</evidence>
<feature type="region of interest" description="Disordered" evidence="1">
    <location>
        <begin position="1"/>
        <end position="21"/>
    </location>
</feature>
<evidence type="ECO:0000256" key="1">
    <source>
        <dbReference type="SAM" id="MobiDB-lite"/>
    </source>
</evidence>
<dbReference type="GeneID" id="90001492"/>
<name>A0ABR0RHI4_9EURO</name>
<dbReference type="Proteomes" id="UP001334248">
    <property type="component" value="Unassembled WGS sequence"/>
</dbReference>
<sequence length="233" mass="26661">MKPKQFKKPAAHAAISTNTDTPDQPFRFEALPTELQLMVLTHYFSPWSLTVTSRTIKGKSVRAVDNNPLNVLLVSRRFAIEGRKAYLKNFEGKIIFERRAHTFFANLIRTHNLQWLTSRVKTLNLRVESGTVPKAHYYAFPELQSIEFVFPPTKPGIGQRTKAEALAGQMDYDVQLVAWPFSDRLKSPHVPLSLHKMPNVRMLGIFECLTVAPDDNVKIVVDLRDKYKILSRT</sequence>
<keyword evidence="3" id="KW-1185">Reference proteome</keyword>